<feature type="transmembrane region" description="Helical" evidence="1">
    <location>
        <begin position="231"/>
        <end position="264"/>
    </location>
</feature>
<feature type="transmembrane region" description="Helical" evidence="1">
    <location>
        <begin position="58"/>
        <end position="76"/>
    </location>
</feature>
<reference evidence="2 3" key="1">
    <citation type="submission" date="2023-03" db="EMBL/GenBank/DDBJ databases">
        <title>NovoSphingobium album sp. nov. isolated from polycyclic aromatic hydrocarbons- and heavy-metal polluted soil.</title>
        <authorList>
            <person name="Liu Z."/>
            <person name="Wang K."/>
        </authorList>
    </citation>
    <scope>NUCLEOTIDE SEQUENCE [LARGE SCALE GENOMIC DNA]</scope>
    <source>
        <strain evidence="2 3">H3SJ31-1</strain>
    </source>
</reference>
<keyword evidence="1" id="KW-0812">Transmembrane</keyword>
<gene>
    <name evidence="2" type="ORF">PYV00_15885</name>
</gene>
<proteinExistence type="predicted"/>
<dbReference type="Proteomes" id="UP001216253">
    <property type="component" value="Unassembled WGS sequence"/>
</dbReference>
<feature type="transmembrane region" description="Helical" evidence="1">
    <location>
        <begin position="363"/>
        <end position="380"/>
    </location>
</feature>
<accession>A0ABT5WTH3</accession>
<organism evidence="2 3">
    <name type="scientific">Novosphingobium album</name>
    <name type="common">ex Liu et al. 2023</name>
    <dbReference type="NCBI Taxonomy" id="3031130"/>
    <lineage>
        <taxon>Bacteria</taxon>
        <taxon>Pseudomonadati</taxon>
        <taxon>Pseudomonadota</taxon>
        <taxon>Alphaproteobacteria</taxon>
        <taxon>Sphingomonadales</taxon>
        <taxon>Sphingomonadaceae</taxon>
        <taxon>Novosphingobium</taxon>
    </lineage>
</organism>
<feature type="transmembrane region" description="Helical" evidence="1">
    <location>
        <begin position="112"/>
        <end position="135"/>
    </location>
</feature>
<keyword evidence="1" id="KW-0472">Membrane</keyword>
<feature type="transmembrane region" description="Helical" evidence="1">
    <location>
        <begin position="150"/>
        <end position="168"/>
    </location>
</feature>
<evidence type="ECO:0000313" key="3">
    <source>
        <dbReference type="Proteomes" id="UP001216253"/>
    </source>
</evidence>
<feature type="transmembrane region" description="Helical" evidence="1">
    <location>
        <begin position="27"/>
        <end position="46"/>
    </location>
</feature>
<keyword evidence="3" id="KW-1185">Reference proteome</keyword>
<feature type="transmembrane region" description="Helical" evidence="1">
    <location>
        <begin position="208"/>
        <end position="225"/>
    </location>
</feature>
<keyword evidence="1" id="KW-1133">Transmembrane helix</keyword>
<protein>
    <recommendedName>
        <fullName evidence="4">O-antigen ligase domain-containing protein</fullName>
    </recommendedName>
</protein>
<evidence type="ECO:0008006" key="4">
    <source>
        <dbReference type="Google" id="ProtNLM"/>
    </source>
</evidence>
<name>A0ABT5WTH3_9SPHN</name>
<evidence type="ECO:0000256" key="1">
    <source>
        <dbReference type="SAM" id="Phobius"/>
    </source>
</evidence>
<feature type="transmembrane region" description="Helical" evidence="1">
    <location>
        <begin position="82"/>
        <end position="103"/>
    </location>
</feature>
<feature type="transmembrane region" description="Helical" evidence="1">
    <location>
        <begin position="271"/>
        <end position="291"/>
    </location>
</feature>
<feature type="transmembrane region" description="Helical" evidence="1">
    <location>
        <begin position="335"/>
        <end position="356"/>
    </location>
</feature>
<dbReference type="EMBL" id="JARESE010000051">
    <property type="protein sequence ID" value="MDE8653182.1"/>
    <property type="molecule type" value="Genomic_DNA"/>
</dbReference>
<comment type="caution">
    <text evidence="2">The sequence shown here is derived from an EMBL/GenBank/DDBJ whole genome shotgun (WGS) entry which is preliminary data.</text>
</comment>
<sequence length="438" mass="47880">MIANGQGETVFENSWRDKGLPAPEVRLYSPSLYPFFILLIVLNVAIPKAGIAFGGTPLTFGYLALLGLTPLGLIFIVQQSRISSVAAANFLYGYVPISAFALFKLMYLGSNLVLVAFIGILLVFPAIMLLIYAPIVDCLTDRQIGTTLKWSIRFAVAWGLFNFALYAVTKRIIEIPYLTVNPLDLGNIYEKNNARGELMKLVSTYNNGNLFGVCLVMLFPVYAYFEKSRSFLGACCLAIVCTLSRTVWFGFLGLVLIMTLLGLIRAGRPAFWLVGAGLLIVGSALVPLMGWTPMKVVQPTIGGRIVYWQELVLSPFGTPEVRVREVLYAGLLQSFGIVGTCVALIAFLFPVVYAIAKIPSLNPLRRSAFAGIAAYLLMAFSDAAFIYPPTIVIFLFMVTLLYRADARPASPILPVTSQTSVLEPSRALSLAQAARRIP</sequence>
<dbReference type="RefSeq" id="WP_275229291.1">
    <property type="nucleotide sequence ID" value="NZ_JARESE010000051.1"/>
</dbReference>
<evidence type="ECO:0000313" key="2">
    <source>
        <dbReference type="EMBL" id="MDE8653182.1"/>
    </source>
</evidence>